<keyword evidence="17" id="KW-1185">Reference proteome</keyword>
<dbReference type="SUPFAM" id="SSF49562">
    <property type="entry name" value="C2 domain (Calcium/lipid-binding domain, CaLB)"/>
    <property type="match status" value="2"/>
</dbReference>
<evidence type="ECO:0000256" key="10">
    <source>
        <dbReference type="SAM" id="SignalP"/>
    </source>
</evidence>
<keyword evidence="2" id="KW-0547">Nucleotide-binding</keyword>
<evidence type="ECO:0000313" key="18">
    <source>
        <dbReference type="RefSeq" id="XP_022250050.1"/>
    </source>
</evidence>
<evidence type="ECO:0000259" key="12">
    <source>
        <dbReference type="PROSITE" id="PS50195"/>
    </source>
</evidence>
<keyword evidence="1" id="KW-0808">Transferase</keyword>
<dbReference type="Gene3D" id="1.25.40.70">
    <property type="entry name" value="Phosphatidylinositol 3-kinase, accessory domain (PIK)"/>
    <property type="match status" value="1"/>
</dbReference>
<evidence type="ECO:0000256" key="1">
    <source>
        <dbReference type="ARBA" id="ARBA00022679"/>
    </source>
</evidence>
<dbReference type="PROSITE" id="PS50290">
    <property type="entry name" value="PI3_4_KINASE_3"/>
    <property type="match status" value="1"/>
</dbReference>
<dbReference type="PROSITE" id="PS00916">
    <property type="entry name" value="PI3_4_KINASE_2"/>
    <property type="match status" value="1"/>
</dbReference>
<dbReference type="Pfam" id="PF00168">
    <property type="entry name" value="C2"/>
    <property type="match status" value="1"/>
</dbReference>
<feature type="domain" description="PIK helical" evidence="14">
    <location>
        <begin position="958"/>
        <end position="1134"/>
    </location>
</feature>
<dbReference type="SUPFAM" id="SSF56112">
    <property type="entry name" value="Protein kinase-like (PK-like)"/>
    <property type="match status" value="1"/>
</dbReference>
<comment type="catalytic activity">
    <reaction evidence="6">
        <text>a 1,2-diacyl-sn-glycero-3-phospho-(1D-myo-inositol) + ATP = a 1,2-diacyl-sn-glycero-3-phospho-(1D-myo-inositol-3-phosphate) + ADP + H(+)</text>
        <dbReference type="Rhea" id="RHEA:12709"/>
        <dbReference type="ChEBI" id="CHEBI:15378"/>
        <dbReference type="ChEBI" id="CHEBI:30616"/>
        <dbReference type="ChEBI" id="CHEBI:57880"/>
        <dbReference type="ChEBI" id="CHEBI:58088"/>
        <dbReference type="ChEBI" id="CHEBI:456216"/>
        <dbReference type="EC" id="2.7.1.137"/>
    </reaction>
    <physiologicalReaction direction="left-to-right" evidence="6">
        <dbReference type="Rhea" id="RHEA:12710"/>
    </physiologicalReaction>
</comment>
<evidence type="ECO:0000256" key="9">
    <source>
        <dbReference type="SAM" id="MobiDB-lite"/>
    </source>
</evidence>
<dbReference type="PROSITE" id="PS51545">
    <property type="entry name" value="PIK_HELICAL"/>
    <property type="match status" value="1"/>
</dbReference>
<evidence type="ECO:0000256" key="8">
    <source>
        <dbReference type="PROSITE-ProRule" id="PRU00880"/>
    </source>
</evidence>
<comment type="catalytic activity">
    <reaction evidence="7">
        <text>a 1,2-diacyl-sn-glycero-3-phospho-(1D-myo-inositol 4-phosphate) + ATP = a 1,2-diacyl-sn-glycero-3-phospho-(1D-myo-inositol-3,4-bisphosphate) + ADP + H(+)</text>
        <dbReference type="Rhea" id="RHEA:18373"/>
        <dbReference type="ChEBI" id="CHEBI:15378"/>
        <dbReference type="ChEBI" id="CHEBI:30616"/>
        <dbReference type="ChEBI" id="CHEBI:57658"/>
        <dbReference type="ChEBI" id="CHEBI:58178"/>
        <dbReference type="ChEBI" id="CHEBI:456216"/>
        <dbReference type="EC" id="2.7.1.154"/>
    </reaction>
    <physiologicalReaction direction="left-to-right" evidence="7">
        <dbReference type="Rhea" id="RHEA:18374"/>
    </physiologicalReaction>
</comment>
<feature type="signal peptide" evidence="10">
    <location>
        <begin position="1"/>
        <end position="16"/>
    </location>
</feature>
<evidence type="ECO:0000259" key="13">
    <source>
        <dbReference type="PROSITE" id="PS50290"/>
    </source>
</evidence>
<evidence type="ECO:0000256" key="4">
    <source>
        <dbReference type="ARBA" id="ARBA00022840"/>
    </source>
</evidence>
<evidence type="ECO:0000256" key="2">
    <source>
        <dbReference type="ARBA" id="ARBA00022741"/>
    </source>
</evidence>
<dbReference type="Gene3D" id="3.30.1520.10">
    <property type="entry name" value="Phox-like domain"/>
    <property type="match status" value="1"/>
</dbReference>
<dbReference type="SMART" id="SM00142">
    <property type="entry name" value="PI3K_C2"/>
    <property type="match status" value="1"/>
</dbReference>
<keyword evidence="3" id="KW-0418">Kinase</keyword>
<gene>
    <name evidence="18" type="primary">LOC106466353</name>
</gene>
<dbReference type="Gene3D" id="3.30.1010.10">
    <property type="entry name" value="Phosphatidylinositol 3-kinase Catalytic Subunit, Chain A, domain 4"/>
    <property type="match status" value="1"/>
</dbReference>
<dbReference type="InterPro" id="IPR042236">
    <property type="entry name" value="PI3K_accessory_sf"/>
</dbReference>
<evidence type="ECO:0000259" key="15">
    <source>
        <dbReference type="PROSITE" id="PS51546"/>
    </source>
</evidence>
<dbReference type="InterPro" id="IPR000403">
    <property type="entry name" value="PI3/4_kinase_cat_dom"/>
</dbReference>
<evidence type="ECO:0000256" key="5">
    <source>
        <dbReference type="ARBA" id="ARBA00023098"/>
    </source>
</evidence>
<dbReference type="InterPro" id="IPR015433">
    <property type="entry name" value="PI3/4_kinase"/>
</dbReference>
<name>A0ABM1T2E4_LIMPO</name>
<dbReference type="PROSITE" id="PS51546">
    <property type="entry name" value="PI3K_RBD"/>
    <property type="match status" value="1"/>
</dbReference>
<organism evidence="17 18">
    <name type="scientific">Limulus polyphemus</name>
    <name type="common">Atlantic horseshoe crab</name>
    <dbReference type="NCBI Taxonomy" id="6850"/>
    <lineage>
        <taxon>Eukaryota</taxon>
        <taxon>Metazoa</taxon>
        <taxon>Ecdysozoa</taxon>
        <taxon>Arthropoda</taxon>
        <taxon>Chelicerata</taxon>
        <taxon>Merostomata</taxon>
        <taxon>Xiphosura</taxon>
        <taxon>Limulidae</taxon>
        <taxon>Limulus</taxon>
    </lineage>
</organism>
<dbReference type="PANTHER" id="PTHR10048:SF14">
    <property type="entry name" value="LD28067P"/>
    <property type="match status" value="1"/>
</dbReference>
<dbReference type="PANTHER" id="PTHR10048">
    <property type="entry name" value="PHOSPHATIDYLINOSITOL KINASE"/>
    <property type="match status" value="1"/>
</dbReference>
<dbReference type="Gene3D" id="2.60.40.150">
    <property type="entry name" value="C2 domain"/>
    <property type="match status" value="2"/>
</dbReference>
<dbReference type="InterPro" id="IPR011009">
    <property type="entry name" value="Kinase-like_dom_sf"/>
</dbReference>
<dbReference type="SMART" id="SM00239">
    <property type="entry name" value="C2"/>
    <property type="match status" value="1"/>
</dbReference>
<dbReference type="Gene3D" id="3.10.20.90">
    <property type="entry name" value="Phosphatidylinositol 3-kinase Catalytic Subunit, Chain A, domain 1"/>
    <property type="match status" value="1"/>
</dbReference>
<feature type="domain" description="C2" evidence="11">
    <location>
        <begin position="1658"/>
        <end position="1776"/>
    </location>
</feature>
<accession>A0ABM1T2E4</accession>
<dbReference type="InterPro" id="IPR016024">
    <property type="entry name" value="ARM-type_fold"/>
</dbReference>
<dbReference type="SUPFAM" id="SSF64268">
    <property type="entry name" value="PX domain"/>
    <property type="match status" value="1"/>
</dbReference>
<dbReference type="Pfam" id="PF00794">
    <property type="entry name" value="PI3K_rbd"/>
    <property type="match status" value="1"/>
</dbReference>
<dbReference type="InterPro" id="IPR036940">
    <property type="entry name" value="PI3/4_kinase_cat_sf"/>
</dbReference>
<dbReference type="PROSITE" id="PS50004">
    <property type="entry name" value="C2"/>
    <property type="match status" value="1"/>
</dbReference>
<dbReference type="CDD" id="cd05166">
    <property type="entry name" value="PI3Kc_II"/>
    <property type="match status" value="1"/>
</dbReference>
<dbReference type="InterPro" id="IPR035892">
    <property type="entry name" value="C2_domain_sf"/>
</dbReference>
<comment type="similarity">
    <text evidence="8">Belongs to the PI3/PI4-kinase family.</text>
</comment>
<dbReference type="Pfam" id="PF00787">
    <property type="entry name" value="PX"/>
    <property type="match status" value="1"/>
</dbReference>
<keyword evidence="10" id="KW-0732">Signal</keyword>
<sequence>MFNNLALSLFCQVFIAYLDQRKPFSSISREFLSWQTNIHFVNSNDCFKHQSIMAESSYTTRIPDVVPVVPPRLKDKRLSDGTKHSWPVNVLENTKPVEKFGKSEQNGSSEYGAASPPPLPPRRFAPSSGKTYPSDVDELMLVPPPPPPQAQQSSDIEDLIFFSGTDEEKANMSHKNIFMKDLLESESDDNLPSQCSSNQISTCIEPIRRDNFADISSKFQTNPQYMWSNMSSFFSQRPSIQSPQILEYSLSANPQFTLYNIQHSNSSPELANVYRNSEDSNISVLTATTNIQLDKNYPKGNSICVINSKTRHISVESVLTSSEPKNSSNLIDLLGVDLETSINQKSCQSAVDDILSMFDPLIAENNNQTKPKDFQIALENERQAFMDFHLPDQVEGYGEKDNFDFLSSTDGKVCHVEEKLKFFPTLKFNEVTSDKVVEKSDIKNPLEPIAGNYIKIVKRSYVCNTELNHFCDELKQLRSEFPSDDHNTNEGLVISATLENKQYNSYSIKIEISSEYSVRPITFTCDMGTSIEHIISHVVCSTFDDLKDINMDDFILKVHGLTEYLTCDSSLGEYEYVQYCQKCDQPVCLRLIHVKDLKHPLARTLQDDIESFEIKPIDLMSPKLSLTVNFEAVKIVMETLTKEVEKLKIHARNEQEDTLQPLGVIQALKALCTLSHVETVEISDSLQNLKEICETFGKSEFCQSNIFSQDKSVNEHTNDNLTSTQKDNTLLRLDLIINQLYEAVYQLLVMYCQAYEVDFTLQFSSDLDKELSSKMDVTSILDTLLVHVGPVHRVLPHWTNTFDHFFVSCVLCHGSQEIASVTTSKPIPVKKSFFDRIVFDDWLHFQTVCLCTLPREAKLYFTLIGVPAVPAESKQTEATQKEKIVIGWCGMNLFNFKGELCQGNYLLGLWSDEMKKEMGPAVCNPSSSCPVLQIGLTEFDSTVVFPDVIQGDISVTYKKDIDQLDFVTRKQLLEIVQKDHLTGISQEEKELLWANRHCMYGIPEALPKILQSAHGWDWACLSDIYFLLQEWCPLPPIDALVLLLRHFPDYKVRYTAVQWIKNVGCDELCDYLPQLVQALRFETWDSSPLAWFLLERSLTSVRVTHHLYWLLKQNINDPLAGRRMNLMLNALLTVSGKAMRELIENQESLLNSLSDIADRIKNTKDSLRLSTLLQGLESIHHNLQKDPTVLPLSPSLEVHGVDIKCCSYFTSNTLPLKLIFKSSEEGTKPIETIYKVGDDLRQDMLTLQMIRIMDKLWLKEGLDLKIITFTCIPTEVKKGIVEMVTEAETLRKIQTEHGLTGSFKDRPIAEWLQKHNASELEYQHAVENFSLSCAGYCVATYILGICDRHNDNIMLKTSGHMFHIDFGKFLGDAQTFGNIKRDRTPFILTSDMVYVINGGDKPSEKFQNFIDICCQAFNIIRQHRSILLTLFSLMAASDIPGVTESAVHYVQKALLPHISEAEATAHFTRMIEDSLKSWFTQFNFFIHNLAQLRFTGDHNDELLLSFSPKTFTKQTDGCIKFLKVVSYQKRYDPEKYYVYEIKVTRENVNQSMTVFRTYREFWEFHQKLCMMFPLAKFHPLPRGSFVGRSNIREVAEQRMIEVDNFLKQLLGMADEIAHCSLVYTFFHPLLRDQEGSSQNAALRGTNTVTRRRESGGRIKGQVKLSVEYKNNSLFVMVMHAKNLRSLKNSAPDSYVKTYLIPDPHKLTKRKTKVIWKNTHPTFMEMLVYGLPLDVVKSRTLHLSVWNFDRVQENEFLGSTLIPLKELNLLKENVRWYPLGSFSL</sequence>
<dbReference type="PROSITE" id="PS50195">
    <property type="entry name" value="PX"/>
    <property type="match status" value="1"/>
</dbReference>
<dbReference type="SMART" id="SM00144">
    <property type="entry name" value="PI3K_rbd"/>
    <property type="match status" value="1"/>
</dbReference>
<dbReference type="SUPFAM" id="SSF54236">
    <property type="entry name" value="Ubiquitin-like"/>
    <property type="match status" value="1"/>
</dbReference>
<dbReference type="Pfam" id="PF00454">
    <property type="entry name" value="PI3_PI4_kinase"/>
    <property type="match status" value="1"/>
</dbReference>
<feature type="chain" id="PRO_5045665827" evidence="10">
    <location>
        <begin position="17"/>
        <end position="1783"/>
    </location>
</feature>
<feature type="domain" description="C2 PI3K-type" evidence="16">
    <location>
        <begin position="780"/>
        <end position="940"/>
    </location>
</feature>
<dbReference type="InterPro" id="IPR029071">
    <property type="entry name" value="Ubiquitin-like_domsf"/>
</dbReference>
<dbReference type="InterPro" id="IPR036871">
    <property type="entry name" value="PX_dom_sf"/>
</dbReference>
<dbReference type="Gene3D" id="1.10.1070.11">
    <property type="entry name" value="Phosphatidylinositol 3-/4-kinase, catalytic domain"/>
    <property type="match status" value="1"/>
</dbReference>
<feature type="domain" description="PI3K/PI4K catalytic" evidence="13">
    <location>
        <begin position="1202"/>
        <end position="1479"/>
    </location>
</feature>
<evidence type="ECO:0000313" key="17">
    <source>
        <dbReference type="Proteomes" id="UP000694941"/>
    </source>
</evidence>
<feature type="domain" description="PX" evidence="12">
    <location>
        <begin position="1517"/>
        <end position="1633"/>
    </location>
</feature>
<dbReference type="GeneID" id="106466353"/>
<dbReference type="Pfam" id="PF00792">
    <property type="entry name" value="PI3K_C2"/>
    <property type="match status" value="1"/>
</dbReference>
<dbReference type="CDD" id="cd08381">
    <property type="entry name" value="C2B_PI3K_class_II"/>
    <property type="match status" value="1"/>
</dbReference>
<feature type="region of interest" description="Disordered" evidence="9">
    <location>
        <begin position="96"/>
        <end position="136"/>
    </location>
</feature>
<evidence type="ECO:0000256" key="3">
    <source>
        <dbReference type="ARBA" id="ARBA00022777"/>
    </source>
</evidence>
<keyword evidence="5" id="KW-0443">Lipid metabolism</keyword>
<dbReference type="InterPro" id="IPR002420">
    <property type="entry name" value="PI3K-type_C2_dom"/>
</dbReference>
<protein>
    <submittedName>
        <fullName evidence="18">Phosphatidylinositol 4-phosphate 3-kinase C2 domain-containing subunit alpha-like isoform X1</fullName>
    </submittedName>
</protein>
<dbReference type="RefSeq" id="XP_022250050.1">
    <property type="nucleotide sequence ID" value="XM_022394342.1"/>
</dbReference>
<evidence type="ECO:0000259" key="14">
    <source>
        <dbReference type="PROSITE" id="PS51545"/>
    </source>
</evidence>
<dbReference type="SMART" id="SM00146">
    <property type="entry name" value="PI3Kc"/>
    <property type="match status" value="1"/>
</dbReference>
<dbReference type="InterPro" id="IPR001263">
    <property type="entry name" value="PI3K_accessory_dom"/>
</dbReference>
<dbReference type="InterPro" id="IPR000341">
    <property type="entry name" value="PI3K_Ras-bd_dom"/>
</dbReference>
<dbReference type="InterPro" id="IPR000008">
    <property type="entry name" value="C2_dom"/>
</dbReference>
<evidence type="ECO:0000256" key="7">
    <source>
        <dbReference type="ARBA" id="ARBA00029297"/>
    </source>
</evidence>
<dbReference type="InterPro" id="IPR001683">
    <property type="entry name" value="PX_dom"/>
</dbReference>
<dbReference type="SUPFAM" id="SSF48371">
    <property type="entry name" value="ARM repeat"/>
    <property type="match status" value="1"/>
</dbReference>
<evidence type="ECO:0000259" key="11">
    <source>
        <dbReference type="PROSITE" id="PS50004"/>
    </source>
</evidence>
<evidence type="ECO:0000256" key="6">
    <source>
        <dbReference type="ARBA" id="ARBA00023985"/>
    </source>
</evidence>
<dbReference type="CDD" id="cd04012">
    <property type="entry name" value="C2A_PI3K_class_II"/>
    <property type="match status" value="1"/>
</dbReference>
<keyword evidence="4" id="KW-0067">ATP-binding</keyword>
<reference evidence="18" key="1">
    <citation type="submission" date="2025-08" db="UniProtKB">
        <authorList>
            <consortium name="RefSeq"/>
        </authorList>
    </citation>
    <scope>IDENTIFICATION</scope>
    <source>
        <tissue evidence="18">Muscle</tissue>
    </source>
</reference>
<dbReference type="Proteomes" id="UP000694941">
    <property type="component" value="Unplaced"/>
</dbReference>
<dbReference type="SMART" id="SM00145">
    <property type="entry name" value="PI3Ka"/>
    <property type="match status" value="1"/>
</dbReference>
<dbReference type="SMART" id="SM00312">
    <property type="entry name" value="PX"/>
    <property type="match status" value="1"/>
</dbReference>
<proteinExistence type="inferred from homology"/>
<dbReference type="Pfam" id="PF00613">
    <property type="entry name" value="PI3Ka"/>
    <property type="match status" value="1"/>
</dbReference>
<dbReference type="PROSITE" id="PS51547">
    <property type="entry name" value="C2_PI3K"/>
    <property type="match status" value="1"/>
</dbReference>
<evidence type="ECO:0000259" key="16">
    <source>
        <dbReference type="PROSITE" id="PS51547"/>
    </source>
</evidence>
<dbReference type="InterPro" id="IPR018936">
    <property type="entry name" value="PI3/4_kinase_CS"/>
</dbReference>
<feature type="domain" description="PI3K-RBD" evidence="15">
    <location>
        <begin position="503"/>
        <end position="593"/>
    </location>
</feature>